<evidence type="ECO:0000259" key="3">
    <source>
        <dbReference type="Pfam" id="PF14368"/>
    </source>
</evidence>
<keyword evidence="2" id="KW-1133">Transmembrane helix</keyword>
<dbReference type="Pfam" id="PF14368">
    <property type="entry name" value="LTP_2"/>
    <property type="match status" value="1"/>
</dbReference>
<dbReference type="EMBL" id="AMZH03010626">
    <property type="protein sequence ID" value="RRT54388.1"/>
    <property type="molecule type" value="Genomic_DNA"/>
</dbReference>
<evidence type="ECO:0000256" key="1">
    <source>
        <dbReference type="SAM" id="MobiDB-lite"/>
    </source>
</evidence>
<sequence length="178" mass="19630">MSSCITGNGTVLVTNRPRDLETLQPSWRRISCRTGNGTELVTAGTGSDNYWPKTEATKPLQTHDPRGRRIYKKPAAAGSSHRLLEIQMAQRRLPFFFLLIVALAVFSTLLGGAPVRADLVLLMVKCREYVVPDPLKDPSKECCAEVQKADIVCLCKNIPSEVEMKISMKEPNAESALS</sequence>
<accession>A0A426YRN5</accession>
<proteinExistence type="predicted"/>
<dbReference type="SUPFAM" id="SSF47699">
    <property type="entry name" value="Bifunctional inhibitor/lipid-transfer protein/seed storage 2S albumin"/>
    <property type="match status" value="1"/>
</dbReference>
<gene>
    <name evidence="4" type="ORF">B296_00041874</name>
</gene>
<dbReference type="InterPro" id="IPR016140">
    <property type="entry name" value="Bifunc_inhib/LTP/seed_store"/>
</dbReference>
<comment type="caution">
    <text evidence="4">The sequence shown here is derived from an EMBL/GenBank/DDBJ whole genome shotgun (WGS) entry which is preliminary data.</text>
</comment>
<keyword evidence="2" id="KW-0812">Transmembrane</keyword>
<feature type="domain" description="Bifunctional inhibitor/plant lipid transfer protein/seed storage helical" evidence="3">
    <location>
        <begin position="120"/>
        <end position="169"/>
    </location>
</feature>
<dbReference type="AlphaFoldDB" id="A0A426YRN5"/>
<dbReference type="PANTHER" id="PTHR33286">
    <property type="entry name" value="BIFUNCTIONAL INHIBITOR/LIPID-TRANSFER PROTEIN/SEED STORAGE 2S ALBUMIN SUPERFAMILY PROTEIN"/>
    <property type="match status" value="1"/>
</dbReference>
<dbReference type="Gene3D" id="1.10.110.10">
    <property type="entry name" value="Plant lipid-transfer and hydrophobic proteins"/>
    <property type="match status" value="1"/>
</dbReference>
<keyword evidence="2" id="KW-0472">Membrane</keyword>
<protein>
    <recommendedName>
        <fullName evidence="3">Bifunctional inhibitor/plant lipid transfer protein/seed storage helical domain-containing protein</fullName>
    </recommendedName>
</protein>
<name>A0A426YRN5_ENSVE</name>
<dbReference type="PANTHER" id="PTHR33286:SF1">
    <property type="entry name" value="OS01G0800600 PROTEIN"/>
    <property type="match status" value="1"/>
</dbReference>
<evidence type="ECO:0000313" key="5">
    <source>
        <dbReference type="Proteomes" id="UP000287651"/>
    </source>
</evidence>
<evidence type="ECO:0000313" key="4">
    <source>
        <dbReference type="EMBL" id="RRT54388.1"/>
    </source>
</evidence>
<feature type="region of interest" description="Disordered" evidence="1">
    <location>
        <begin position="43"/>
        <end position="66"/>
    </location>
</feature>
<dbReference type="Proteomes" id="UP000287651">
    <property type="component" value="Unassembled WGS sequence"/>
</dbReference>
<evidence type="ECO:0000256" key="2">
    <source>
        <dbReference type="SAM" id="Phobius"/>
    </source>
</evidence>
<feature type="transmembrane region" description="Helical" evidence="2">
    <location>
        <begin position="93"/>
        <end position="113"/>
    </location>
</feature>
<reference evidence="4 5" key="1">
    <citation type="journal article" date="2014" name="Agronomy (Basel)">
        <title>A Draft Genome Sequence for Ensete ventricosum, the Drought-Tolerant Tree Against Hunger.</title>
        <authorList>
            <person name="Harrison J."/>
            <person name="Moore K.A."/>
            <person name="Paszkiewicz K."/>
            <person name="Jones T."/>
            <person name="Grant M."/>
            <person name="Ambacheew D."/>
            <person name="Muzemil S."/>
            <person name="Studholme D.J."/>
        </authorList>
    </citation>
    <scope>NUCLEOTIDE SEQUENCE [LARGE SCALE GENOMIC DNA]</scope>
</reference>
<dbReference type="InterPro" id="IPR036312">
    <property type="entry name" value="Bifun_inhib/LTP/seed_sf"/>
</dbReference>
<organism evidence="4 5">
    <name type="scientific">Ensete ventricosum</name>
    <name type="common">Abyssinian banana</name>
    <name type="synonym">Musa ensete</name>
    <dbReference type="NCBI Taxonomy" id="4639"/>
    <lineage>
        <taxon>Eukaryota</taxon>
        <taxon>Viridiplantae</taxon>
        <taxon>Streptophyta</taxon>
        <taxon>Embryophyta</taxon>
        <taxon>Tracheophyta</taxon>
        <taxon>Spermatophyta</taxon>
        <taxon>Magnoliopsida</taxon>
        <taxon>Liliopsida</taxon>
        <taxon>Zingiberales</taxon>
        <taxon>Musaceae</taxon>
        <taxon>Ensete</taxon>
    </lineage>
</organism>